<comment type="caution">
    <text evidence="1">The sequence shown here is derived from an EMBL/GenBank/DDBJ whole genome shotgun (WGS) entry which is preliminary data.</text>
</comment>
<accession>A0A5R8KKG1</accession>
<dbReference type="Proteomes" id="UP000306196">
    <property type="component" value="Unassembled WGS sequence"/>
</dbReference>
<evidence type="ECO:0008006" key="3">
    <source>
        <dbReference type="Google" id="ProtNLM"/>
    </source>
</evidence>
<evidence type="ECO:0000313" key="1">
    <source>
        <dbReference type="EMBL" id="TLD72730.1"/>
    </source>
</evidence>
<dbReference type="EMBL" id="VAUV01000001">
    <property type="protein sequence ID" value="TLD72730.1"/>
    <property type="molecule type" value="Genomic_DNA"/>
</dbReference>
<protein>
    <recommendedName>
        <fullName evidence="3">Aminoacyl-tRNA synthetase class II (G/ P/ S/T) domain-containing protein</fullName>
    </recommendedName>
</protein>
<keyword evidence="2" id="KW-1185">Reference proteome</keyword>
<dbReference type="AlphaFoldDB" id="A0A5R8KKG1"/>
<dbReference type="Gene3D" id="3.30.930.10">
    <property type="entry name" value="Bira Bifunctional Protein, Domain 2"/>
    <property type="match status" value="1"/>
</dbReference>
<dbReference type="RefSeq" id="WP_166442531.1">
    <property type="nucleotide sequence ID" value="NZ_VAUV01000001.1"/>
</dbReference>
<reference evidence="1 2" key="1">
    <citation type="submission" date="2019-05" db="EMBL/GenBank/DDBJ databases">
        <title>Verrucobacter flavum gen. nov., sp. nov. a new member of the family Verrucomicrobiaceae.</title>
        <authorList>
            <person name="Szuroczki S."/>
            <person name="Abbaszade G."/>
            <person name="Szabo A."/>
            <person name="Felfoldi T."/>
            <person name="Schumann P."/>
            <person name="Boka K."/>
            <person name="Keki Z."/>
            <person name="Toumi M."/>
            <person name="Toth E."/>
        </authorList>
    </citation>
    <scope>NUCLEOTIDE SEQUENCE [LARGE SCALE GENOMIC DNA]</scope>
    <source>
        <strain evidence="1 2">MG-N-17</strain>
    </source>
</reference>
<name>A0A5R8KKG1_9BACT</name>
<sequence>MEQRWPVLMRSETLRRAGYFDSFPQLLMTASFCPDPENAPEIVAASGWCLSPAVCYHAYAGLEGQTLAKGVKLSASGSCFRHEEPTELQAGRRQVEFTMRELILVGAKDWIEHELTGVREEIHQLAIDYGLSGTWQPASDPFFLPKAKGKACAQKLLETKWEYCLRDGLAIASINRHGDFFGKRFSIRLPDGNPAHSACIAFGLERWASQSTISMKHHDHHH</sequence>
<proteinExistence type="predicted"/>
<dbReference type="InterPro" id="IPR045864">
    <property type="entry name" value="aa-tRNA-synth_II/BPL/LPL"/>
</dbReference>
<gene>
    <name evidence="1" type="ORF">FEM03_01255</name>
</gene>
<dbReference type="SUPFAM" id="SSF55681">
    <property type="entry name" value="Class II aaRS and biotin synthetases"/>
    <property type="match status" value="1"/>
</dbReference>
<organism evidence="1 2">
    <name type="scientific">Phragmitibacter flavus</name>
    <dbReference type="NCBI Taxonomy" id="2576071"/>
    <lineage>
        <taxon>Bacteria</taxon>
        <taxon>Pseudomonadati</taxon>
        <taxon>Verrucomicrobiota</taxon>
        <taxon>Verrucomicrobiia</taxon>
        <taxon>Verrucomicrobiales</taxon>
        <taxon>Verrucomicrobiaceae</taxon>
        <taxon>Phragmitibacter</taxon>
    </lineage>
</organism>
<evidence type="ECO:0000313" key="2">
    <source>
        <dbReference type="Proteomes" id="UP000306196"/>
    </source>
</evidence>